<accession>A0ABP0K385</accession>
<dbReference type="Proteomes" id="UP001642464">
    <property type="component" value="Unassembled WGS sequence"/>
</dbReference>
<name>A0ABP0K385_9DINO</name>
<reference evidence="2 3" key="1">
    <citation type="submission" date="2024-02" db="EMBL/GenBank/DDBJ databases">
        <authorList>
            <person name="Chen Y."/>
            <person name="Shah S."/>
            <person name="Dougan E. K."/>
            <person name="Thang M."/>
            <person name="Chan C."/>
        </authorList>
    </citation>
    <scope>NUCLEOTIDE SEQUENCE [LARGE SCALE GENOMIC DNA]</scope>
</reference>
<gene>
    <name evidence="2" type="ORF">SCF082_LOCUS15030</name>
</gene>
<evidence type="ECO:0000313" key="2">
    <source>
        <dbReference type="EMBL" id="CAK9020733.1"/>
    </source>
</evidence>
<evidence type="ECO:0000313" key="3">
    <source>
        <dbReference type="Proteomes" id="UP001642464"/>
    </source>
</evidence>
<proteinExistence type="predicted"/>
<evidence type="ECO:0000256" key="1">
    <source>
        <dbReference type="SAM" id="Coils"/>
    </source>
</evidence>
<comment type="caution">
    <text evidence="2">The sequence shown here is derived from an EMBL/GenBank/DDBJ whole genome shotgun (WGS) entry which is preliminary data.</text>
</comment>
<keyword evidence="3" id="KW-1185">Reference proteome</keyword>
<protein>
    <submittedName>
        <fullName evidence="2">Mitochondrial</fullName>
    </submittedName>
</protein>
<keyword evidence="1" id="KW-0175">Coiled coil</keyword>
<dbReference type="EMBL" id="CAXAMM010009557">
    <property type="protein sequence ID" value="CAK9020733.1"/>
    <property type="molecule type" value="Genomic_DNA"/>
</dbReference>
<sequence>MRWEQTKKLEVPQGAAEGVISLWSLGTIKDAAGGGSGDSKVASYSLDTKKEPGCRLGFAGGFPVGPWWVRGGAGPSTDRLNLPLRPIACWDMLDKAESFFGRKQKFKLQHKGKTVGTLLITFRSRWKGGKRGKGENDLGDCPIDGIDEDSPLLIDVANAIQDTLDGEKKIAVLAKTLQGDLREIDAEGKEKGKVYVRVVNCNFAELKGEDMKEEWAKQCEKARKKGLKQPQRKWYFCWYGSKNEALDAEKWHFPDGFFPLATMTAVHRSPERQESERDQFLVKLLGCLVLWYSAGSKETLIYRREQGKALDAWVEGLDMANQEHLGEDREQIAIRENMKEEKEAEEMEEKEKAKARMMHGQWMQRNGMPQNEEQWTAWFQWMKSGNLEDESIRNFYQARGLRLGVRTDQQGVTHH</sequence>
<organism evidence="2 3">
    <name type="scientific">Durusdinium trenchii</name>
    <dbReference type="NCBI Taxonomy" id="1381693"/>
    <lineage>
        <taxon>Eukaryota</taxon>
        <taxon>Sar</taxon>
        <taxon>Alveolata</taxon>
        <taxon>Dinophyceae</taxon>
        <taxon>Suessiales</taxon>
        <taxon>Symbiodiniaceae</taxon>
        <taxon>Durusdinium</taxon>
    </lineage>
</organism>
<feature type="coiled-coil region" evidence="1">
    <location>
        <begin position="330"/>
        <end position="357"/>
    </location>
</feature>